<organism evidence="2 3">
    <name type="scientific">Falsihalocynthiibacter arcticus</name>
    <dbReference type="NCBI Taxonomy" id="1579316"/>
    <lineage>
        <taxon>Bacteria</taxon>
        <taxon>Pseudomonadati</taxon>
        <taxon>Pseudomonadota</taxon>
        <taxon>Alphaproteobacteria</taxon>
        <taxon>Rhodobacterales</taxon>
        <taxon>Roseobacteraceae</taxon>
        <taxon>Falsihalocynthiibacter</taxon>
    </lineage>
</organism>
<name>A0A126V542_9RHOB</name>
<keyword evidence="1" id="KW-1133">Transmembrane helix</keyword>
<gene>
    <name evidence="2" type="ORF">RC74_21100</name>
</gene>
<accession>A0A126V542</accession>
<dbReference type="AlphaFoldDB" id="A0A126V542"/>
<keyword evidence="1" id="KW-0812">Transmembrane</keyword>
<dbReference type="STRING" id="1579316.RC74_21100"/>
<keyword evidence="3" id="KW-1185">Reference proteome</keyword>
<dbReference type="RefSeq" id="WP_039002502.1">
    <property type="nucleotide sequence ID" value="NZ_CP014327.1"/>
</dbReference>
<feature type="transmembrane region" description="Helical" evidence="1">
    <location>
        <begin position="47"/>
        <end position="70"/>
    </location>
</feature>
<evidence type="ECO:0000313" key="3">
    <source>
        <dbReference type="Proteomes" id="UP000070371"/>
    </source>
</evidence>
<dbReference type="EMBL" id="CP014327">
    <property type="protein sequence ID" value="AML53420.1"/>
    <property type="molecule type" value="Genomic_DNA"/>
</dbReference>
<keyword evidence="1" id="KW-0472">Membrane</keyword>
<proteinExistence type="predicted"/>
<feature type="transmembrane region" description="Helical" evidence="1">
    <location>
        <begin position="6"/>
        <end position="27"/>
    </location>
</feature>
<evidence type="ECO:0000256" key="1">
    <source>
        <dbReference type="SAM" id="Phobius"/>
    </source>
</evidence>
<dbReference type="OrthoDB" id="7875737at2"/>
<dbReference type="Proteomes" id="UP000070371">
    <property type="component" value="Chromosome"/>
</dbReference>
<evidence type="ECO:0000313" key="2">
    <source>
        <dbReference type="EMBL" id="AML53420.1"/>
    </source>
</evidence>
<reference evidence="2 3" key="1">
    <citation type="submission" date="2016-02" db="EMBL/GenBank/DDBJ databases">
        <title>Complete genome sequence of Halocynthiibacter arcticus PAMC 20958t from arctic marine sediment.</title>
        <authorList>
            <person name="Lee Y.M."/>
            <person name="Baek K."/>
            <person name="Lee H.K."/>
            <person name="Shin S.C."/>
        </authorList>
    </citation>
    <scope>NUCLEOTIDE SEQUENCE [LARGE SCALE GENOMIC DNA]</scope>
    <source>
        <strain evidence="2">PAMC 20958</strain>
    </source>
</reference>
<sequence>MDILIIAGAVLSLIGLIGLIYCIVSALRARKQGLSDEEMRVRLRGLVAWNMGALFTSILGLMMVVAGIFLS</sequence>
<protein>
    <submittedName>
        <fullName evidence="2">Uncharacterized protein</fullName>
    </submittedName>
</protein>
<dbReference type="KEGG" id="hat:RC74_21100"/>